<evidence type="ECO:0000256" key="5">
    <source>
        <dbReference type="ARBA" id="ARBA00023136"/>
    </source>
</evidence>
<evidence type="ECO:0000313" key="8">
    <source>
        <dbReference type="Proteomes" id="UP001242811"/>
    </source>
</evidence>
<organism evidence="7 8">
    <name type="scientific">Paenibacillus brasilensis</name>
    <dbReference type="NCBI Taxonomy" id="128574"/>
    <lineage>
        <taxon>Bacteria</taxon>
        <taxon>Bacillati</taxon>
        <taxon>Bacillota</taxon>
        <taxon>Bacilli</taxon>
        <taxon>Bacillales</taxon>
        <taxon>Paenibacillaceae</taxon>
        <taxon>Paenibacillus</taxon>
    </lineage>
</organism>
<evidence type="ECO:0000256" key="1">
    <source>
        <dbReference type="ARBA" id="ARBA00004651"/>
    </source>
</evidence>
<proteinExistence type="predicted"/>
<feature type="transmembrane region" description="Helical" evidence="6">
    <location>
        <begin position="89"/>
        <end position="109"/>
    </location>
</feature>
<dbReference type="Gene3D" id="1.20.1250.20">
    <property type="entry name" value="MFS general substrate transporter like domains"/>
    <property type="match status" value="1"/>
</dbReference>
<evidence type="ECO:0000313" key="7">
    <source>
        <dbReference type="EMBL" id="MDQ0493516.1"/>
    </source>
</evidence>
<dbReference type="PANTHER" id="PTHR23513:SF6">
    <property type="entry name" value="MAJOR FACILITATOR SUPERFAMILY ASSOCIATED DOMAIN-CONTAINING PROTEIN"/>
    <property type="match status" value="1"/>
</dbReference>
<dbReference type="InterPro" id="IPR036259">
    <property type="entry name" value="MFS_trans_sf"/>
</dbReference>
<keyword evidence="3 6" id="KW-0812">Transmembrane</keyword>
<feature type="transmembrane region" description="Helical" evidence="6">
    <location>
        <begin position="227"/>
        <end position="247"/>
    </location>
</feature>
<evidence type="ECO:0000256" key="3">
    <source>
        <dbReference type="ARBA" id="ARBA00022692"/>
    </source>
</evidence>
<dbReference type="PANTHER" id="PTHR23513">
    <property type="entry name" value="INTEGRAL MEMBRANE EFFLUX PROTEIN-RELATED"/>
    <property type="match status" value="1"/>
</dbReference>
<name>A0ABU0KVP7_9BACL</name>
<feature type="transmembrane region" description="Helical" evidence="6">
    <location>
        <begin position="314"/>
        <end position="332"/>
    </location>
</feature>
<feature type="transmembrane region" description="Helical" evidence="6">
    <location>
        <begin position="201"/>
        <end position="220"/>
    </location>
</feature>
<feature type="transmembrane region" description="Helical" evidence="6">
    <location>
        <begin position="253"/>
        <end position="271"/>
    </location>
</feature>
<keyword evidence="2" id="KW-1003">Cell membrane</keyword>
<evidence type="ECO:0000256" key="6">
    <source>
        <dbReference type="SAM" id="Phobius"/>
    </source>
</evidence>
<feature type="transmembrane region" description="Helical" evidence="6">
    <location>
        <begin position="138"/>
        <end position="160"/>
    </location>
</feature>
<dbReference type="InterPro" id="IPR011701">
    <property type="entry name" value="MFS"/>
</dbReference>
<protein>
    <submittedName>
        <fullName evidence="7">MFS family arabinose efflux permease</fullName>
    </submittedName>
</protein>
<evidence type="ECO:0000256" key="4">
    <source>
        <dbReference type="ARBA" id="ARBA00022989"/>
    </source>
</evidence>
<gene>
    <name evidence="7" type="ORF">QOZ95_001674</name>
</gene>
<comment type="caution">
    <text evidence="7">The sequence shown here is derived from an EMBL/GenBank/DDBJ whole genome shotgun (WGS) entry which is preliminary data.</text>
</comment>
<accession>A0ABU0KVP7</accession>
<keyword evidence="5 6" id="KW-0472">Membrane</keyword>
<keyword evidence="4 6" id="KW-1133">Transmembrane helix</keyword>
<feature type="transmembrane region" description="Helical" evidence="6">
    <location>
        <begin position="283"/>
        <end position="302"/>
    </location>
</feature>
<reference evidence="7 8" key="1">
    <citation type="submission" date="2023-07" db="EMBL/GenBank/DDBJ databases">
        <title>Genomic Encyclopedia of Type Strains, Phase IV (KMG-IV): sequencing the most valuable type-strain genomes for metagenomic binning, comparative biology and taxonomic classification.</title>
        <authorList>
            <person name="Goeker M."/>
        </authorList>
    </citation>
    <scope>NUCLEOTIDE SEQUENCE [LARGE SCALE GENOMIC DNA]</scope>
    <source>
        <strain evidence="7 8">DSM 14914</strain>
    </source>
</reference>
<dbReference type="Pfam" id="PF07690">
    <property type="entry name" value="MFS_1"/>
    <property type="match status" value="2"/>
</dbReference>
<comment type="subcellular location">
    <subcellularLocation>
        <location evidence="1">Cell membrane</location>
        <topology evidence="1">Multi-pass membrane protein</topology>
    </subcellularLocation>
</comment>
<evidence type="ECO:0000256" key="2">
    <source>
        <dbReference type="ARBA" id="ARBA00022475"/>
    </source>
</evidence>
<dbReference type="CDD" id="cd06173">
    <property type="entry name" value="MFS_MefA_like"/>
    <property type="match status" value="1"/>
</dbReference>
<sequence>MILVLILLLLTALMASDQLQLWHIYVTAFFHSCCTTFRNPTLNATLGMMVDKEKMARVNGLTQSLNATAFICGPLIGAILMGLHGSATLLLINAATFLISAVGALVVAIPSPPRSGIKLNVYKEIKTGAQFLWQKPTLVSLIASSTVFNLFGSFLVVLLIPMSSTVWKYNPDASVLLRMFEIVGRSSGNLLDAQISGTMQAVLFLGSISGGLLIASWGGFKERIWNVVVALLLAIVFEACVSVSNIWIAAVSLFLTGLAGPLCNATAQAIYLSKTLPELQGRVLSLISLLAQLTYPVGLYIVSVLSDFLNPSQLLFGAGSLSFVCCTLFFIFSKVRYVDQEVPNHDVDNVSKQATEQRNVQAN</sequence>
<keyword evidence="8" id="KW-1185">Reference proteome</keyword>
<dbReference type="EMBL" id="JAUSWA010000007">
    <property type="protein sequence ID" value="MDQ0493516.1"/>
    <property type="molecule type" value="Genomic_DNA"/>
</dbReference>
<dbReference type="Proteomes" id="UP001242811">
    <property type="component" value="Unassembled WGS sequence"/>
</dbReference>
<dbReference type="SUPFAM" id="SSF103473">
    <property type="entry name" value="MFS general substrate transporter"/>
    <property type="match status" value="1"/>
</dbReference>
<feature type="transmembrane region" description="Helical" evidence="6">
    <location>
        <begin position="65"/>
        <end position="83"/>
    </location>
</feature>